<evidence type="ECO:0000256" key="7">
    <source>
        <dbReference type="SAM" id="MobiDB-lite"/>
    </source>
</evidence>
<dbReference type="GO" id="GO:0016301">
    <property type="term" value="F:kinase activity"/>
    <property type="evidence" value="ECO:0007669"/>
    <property type="project" value="UniProtKB-KW"/>
</dbReference>
<protein>
    <submittedName>
        <fullName evidence="10">Four-carbon acid sugar kinase family protein</fullName>
    </submittedName>
</protein>
<keyword evidence="5" id="KW-0067">ATP-binding</keyword>
<dbReference type="SUPFAM" id="SSF142764">
    <property type="entry name" value="YgbK-like"/>
    <property type="match status" value="1"/>
</dbReference>
<dbReference type="Proteomes" id="UP000272474">
    <property type="component" value="Unassembled WGS sequence"/>
</dbReference>
<gene>
    <name evidence="10" type="ORF">D7294_07525</name>
</gene>
<keyword evidence="11" id="KW-1185">Reference proteome</keyword>
<dbReference type="AlphaFoldDB" id="A0A3A9Z9P7"/>
<evidence type="ECO:0000259" key="9">
    <source>
        <dbReference type="Pfam" id="PF17042"/>
    </source>
</evidence>
<sequence>MAEAPAPRLAAAFYGDDVTGSTDALAQYHRAGLRSLLLFGTPGAAELRELAARYDVIGVAGVARSLPTDRMEDEVGPALTALGAAGPRLVQYKICSTADSSPEVGSLGRAIEIGRTVFGRAPVPVLAAQPEFGRYTAFGHHFAAEAGTVHRLDRQPTMSRHPVTPMTEADLRLHLGRQTSLPIGSFDLTGYELPRDQARIRYLRLLSEAEPAPGALVFDAVTQAHLVRAAELILAGRSQVYALGSGGLSHGVATRLAPAAAPPAPGPPGVPRPPGASGAGGPVLVVSGSCAPRTAEQIRHALAHGWHGIPLDPEDGASPAALARVRDATLRALARAPGAVVHTALGPLGPARVGPNPLSFIGPALAHLVAEAVAHAGVRRVVVAGGDTAGRVIRALGARSAEIDTLLGPGVALCRLGAAHAPLDGVRILLKGGQAGEADLFRRVGGAEPAPPGPRHTGAR</sequence>
<feature type="region of interest" description="Disordered" evidence="7">
    <location>
        <begin position="259"/>
        <end position="278"/>
    </location>
</feature>
<keyword evidence="6" id="KW-0119">Carbohydrate metabolism</keyword>
<comment type="caution">
    <text evidence="10">The sequence shown here is derived from an EMBL/GenBank/DDBJ whole genome shotgun (WGS) entry which is preliminary data.</text>
</comment>
<accession>A0A3A9Z9P7</accession>
<proteinExistence type="inferred from homology"/>
<dbReference type="GO" id="GO:0005524">
    <property type="term" value="F:ATP binding"/>
    <property type="evidence" value="ECO:0007669"/>
    <property type="project" value="UniProtKB-KW"/>
</dbReference>
<dbReference type="Pfam" id="PF07005">
    <property type="entry name" value="SBD_N"/>
    <property type="match status" value="1"/>
</dbReference>
<dbReference type="OrthoDB" id="191465at2"/>
<feature type="compositionally biased region" description="Pro residues" evidence="7">
    <location>
        <begin position="260"/>
        <end position="274"/>
    </location>
</feature>
<dbReference type="RefSeq" id="WP_120676838.1">
    <property type="nucleotide sequence ID" value="NZ_RBAL01000003.1"/>
</dbReference>
<evidence type="ECO:0000256" key="6">
    <source>
        <dbReference type="ARBA" id="ARBA00023277"/>
    </source>
</evidence>
<evidence type="ECO:0000313" key="11">
    <source>
        <dbReference type="Proteomes" id="UP000272474"/>
    </source>
</evidence>
<name>A0A3A9Z9P7_9ACTN</name>
<evidence type="ECO:0000256" key="4">
    <source>
        <dbReference type="ARBA" id="ARBA00022777"/>
    </source>
</evidence>
<evidence type="ECO:0000256" key="1">
    <source>
        <dbReference type="ARBA" id="ARBA00005715"/>
    </source>
</evidence>
<dbReference type="Gene3D" id="3.40.980.20">
    <property type="entry name" value="Four-carbon acid sugar kinase, nucleotide binding domain"/>
    <property type="match status" value="1"/>
</dbReference>
<dbReference type="Gene3D" id="3.40.50.10840">
    <property type="entry name" value="Putative sugar-binding, N-terminal domain"/>
    <property type="match status" value="1"/>
</dbReference>
<organism evidence="10 11">
    <name type="scientific">Streptomyces hoynatensis</name>
    <dbReference type="NCBI Taxonomy" id="1141874"/>
    <lineage>
        <taxon>Bacteria</taxon>
        <taxon>Bacillati</taxon>
        <taxon>Actinomycetota</taxon>
        <taxon>Actinomycetes</taxon>
        <taxon>Kitasatosporales</taxon>
        <taxon>Streptomycetaceae</taxon>
        <taxon>Streptomyces</taxon>
    </lineage>
</organism>
<dbReference type="InterPro" id="IPR042213">
    <property type="entry name" value="NBD_C_sf"/>
</dbReference>
<evidence type="ECO:0000256" key="3">
    <source>
        <dbReference type="ARBA" id="ARBA00022741"/>
    </source>
</evidence>
<evidence type="ECO:0000313" key="10">
    <source>
        <dbReference type="EMBL" id="RKN44948.1"/>
    </source>
</evidence>
<dbReference type="EMBL" id="RBAL01000003">
    <property type="protein sequence ID" value="RKN44948.1"/>
    <property type="molecule type" value="Genomic_DNA"/>
</dbReference>
<reference evidence="10 11" key="1">
    <citation type="journal article" date="2014" name="Int. J. Syst. Evol. Microbiol.">
        <title>Streptomyces hoynatensis sp. nov., isolated from deep marine sediment.</title>
        <authorList>
            <person name="Veyisoglu A."/>
            <person name="Sahin N."/>
        </authorList>
    </citation>
    <scope>NUCLEOTIDE SEQUENCE [LARGE SCALE GENOMIC DNA]</scope>
    <source>
        <strain evidence="10 11">KCTC 29097</strain>
    </source>
</reference>
<feature type="domain" description="Four-carbon acid sugar kinase N-terminal" evidence="8">
    <location>
        <begin position="12"/>
        <end position="250"/>
    </location>
</feature>
<dbReference type="Pfam" id="PF17042">
    <property type="entry name" value="NBD_C"/>
    <property type="match status" value="1"/>
</dbReference>
<keyword evidence="4 10" id="KW-0418">Kinase</keyword>
<evidence type="ECO:0000256" key="5">
    <source>
        <dbReference type="ARBA" id="ARBA00022840"/>
    </source>
</evidence>
<feature type="domain" description="Four-carbon acid sugar kinase nucleotide binding" evidence="9">
    <location>
        <begin position="284"/>
        <end position="441"/>
    </location>
</feature>
<evidence type="ECO:0000256" key="2">
    <source>
        <dbReference type="ARBA" id="ARBA00022679"/>
    </source>
</evidence>
<evidence type="ECO:0000259" key="8">
    <source>
        <dbReference type="Pfam" id="PF07005"/>
    </source>
</evidence>
<dbReference type="InterPro" id="IPR037051">
    <property type="entry name" value="4-carb_acid_sugar_kinase_N_sf"/>
</dbReference>
<dbReference type="InterPro" id="IPR010737">
    <property type="entry name" value="4-carb_acid_sugar_kinase_N"/>
</dbReference>
<keyword evidence="3" id="KW-0547">Nucleotide-binding</keyword>
<dbReference type="InterPro" id="IPR031475">
    <property type="entry name" value="NBD_C"/>
</dbReference>
<keyword evidence="2" id="KW-0808">Transferase</keyword>
<comment type="similarity">
    <text evidence="1">Belongs to the four-carbon acid sugar kinase family.</text>
</comment>